<keyword evidence="2" id="KW-1185">Reference proteome</keyword>
<gene>
    <name evidence="1" type="ORF">C922_03604</name>
</gene>
<sequence length="146" mass="16893">MKDRNSRKQVLQEEHSGITLIRNIQELRELYSLIIKECLGSDIECTACEDKLKECSIFPKIVTKGEWSSILNVLQFFIGTEFRIDGSAPCTLMTEIVTCIFSKYKEEEKEIDYIHEDLIKIIPLLRNCSITIYDMYRVQCRTASGA</sequence>
<dbReference type="RefSeq" id="XP_008817418.1">
    <property type="nucleotide sequence ID" value="XM_008819196.1"/>
</dbReference>
<dbReference type="AlphaFoldDB" id="W7A2H0"/>
<organism evidence="1 2">
    <name type="scientific">Plasmodium inui San Antonio 1</name>
    <dbReference type="NCBI Taxonomy" id="1237626"/>
    <lineage>
        <taxon>Eukaryota</taxon>
        <taxon>Sar</taxon>
        <taxon>Alveolata</taxon>
        <taxon>Apicomplexa</taxon>
        <taxon>Aconoidasida</taxon>
        <taxon>Haemosporida</taxon>
        <taxon>Plasmodiidae</taxon>
        <taxon>Plasmodium</taxon>
        <taxon>Plasmodium (Plasmodium)</taxon>
    </lineage>
</organism>
<dbReference type="VEuPathDB" id="PlasmoDB:C922_03604"/>
<dbReference type="EMBL" id="KI965475">
    <property type="protein sequence ID" value="EUD65880.1"/>
    <property type="molecule type" value="Genomic_DNA"/>
</dbReference>
<evidence type="ECO:0000313" key="2">
    <source>
        <dbReference type="Proteomes" id="UP000030640"/>
    </source>
</evidence>
<protein>
    <submittedName>
        <fullName evidence="1">Uncharacterized protein</fullName>
    </submittedName>
</protein>
<evidence type="ECO:0000313" key="1">
    <source>
        <dbReference type="EMBL" id="EUD65880.1"/>
    </source>
</evidence>
<dbReference type="Proteomes" id="UP000030640">
    <property type="component" value="Unassembled WGS sequence"/>
</dbReference>
<accession>W7A2H0</accession>
<reference evidence="1 2" key="1">
    <citation type="submission" date="2013-02" db="EMBL/GenBank/DDBJ databases">
        <title>The Genome Sequence of Plasmodium inui San Antonio 1.</title>
        <authorList>
            <consortium name="The Broad Institute Genome Sequencing Platform"/>
            <consortium name="The Broad Institute Genome Sequencing Center for Infectious Disease"/>
            <person name="Neafsey D."/>
            <person name="Cheeseman I."/>
            <person name="Volkman S."/>
            <person name="Adams J."/>
            <person name="Walker B."/>
            <person name="Young S.K."/>
            <person name="Zeng Q."/>
            <person name="Gargeya S."/>
            <person name="Fitzgerald M."/>
            <person name="Haas B."/>
            <person name="Abouelleil A."/>
            <person name="Alvarado L."/>
            <person name="Arachchi H.M."/>
            <person name="Berlin A.M."/>
            <person name="Chapman S.B."/>
            <person name="Dewar J."/>
            <person name="Goldberg J."/>
            <person name="Griggs A."/>
            <person name="Gujja S."/>
            <person name="Hansen M."/>
            <person name="Howarth C."/>
            <person name="Imamovic A."/>
            <person name="Larimer J."/>
            <person name="McCowan C."/>
            <person name="Murphy C."/>
            <person name="Neiman D."/>
            <person name="Pearson M."/>
            <person name="Priest M."/>
            <person name="Roberts A."/>
            <person name="Saif S."/>
            <person name="Shea T."/>
            <person name="Sisk P."/>
            <person name="Sykes S."/>
            <person name="Wortman J."/>
            <person name="Nusbaum C."/>
            <person name="Birren B."/>
        </authorList>
    </citation>
    <scope>NUCLEOTIDE SEQUENCE [LARGE SCALE GENOMIC DNA]</scope>
    <source>
        <strain evidence="1 2">San Antonio 1</strain>
    </source>
</reference>
<name>W7A2H0_9APIC</name>
<dbReference type="GeneID" id="20038878"/>
<proteinExistence type="predicted"/>